<evidence type="ECO:0000313" key="2">
    <source>
        <dbReference type="Proteomes" id="UP000324091"/>
    </source>
</evidence>
<protein>
    <submittedName>
        <fullName evidence="1">Uncharacterized protein</fullName>
    </submittedName>
</protein>
<gene>
    <name evidence="1" type="ORF">D4764_07G0001800</name>
</gene>
<comment type="caution">
    <text evidence="1">The sequence shown here is derived from an EMBL/GenBank/DDBJ whole genome shotgun (WGS) entry which is preliminary data.</text>
</comment>
<keyword evidence="2" id="KW-1185">Reference proteome</keyword>
<dbReference type="Proteomes" id="UP000324091">
    <property type="component" value="Chromosome 7"/>
</dbReference>
<evidence type="ECO:0000313" key="1">
    <source>
        <dbReference type="EMBL" id="TWW57461.1"/>
    </source>
</evidence>
<name>A0A5C6MTJ9_9TELE</name>
<reference evidence="1 2" key="1">
    <citation type="submission" date="2019-04" db="EMBL/GenBank/DDBJ databases">
        <title>Chromosome genome assembly for Takifugu flavidus.</title>
        <authorList>
            <person name="Xiao S."/>
        </authorList>
    </citation>
    <scope>NUCLEOTIDE SEQUENCE [LARGE SCALE GENOMIC DNA]</scope>
    <source>
        <strain evidence="1">HTHZ2018</strain>
        <tissue evidence="1">Muscle</tissue>
    </source>
</reference>
<sequence length="103" mass="11349">MKNRPGLEGKLFLKTCSTNCFHLSSLSTSSQMMLSCWLHQAGTFSLHLGGLQPCVMCWDENNLSNPDLEAMVFDQKRVACTLQGGVPNMSYGEESLTTAQDTQ</sequence>
<dbReference type="AlphaFoldDB" id="A0A5C6MTJ9"/>
<dbReference type="EMBL" id="RHFK02000020">
    <property type="protein sequence ID" value="TWW57461.1"/>
    <property type="molecule type" value="Genomic_DNA"/>
</dbReference>
<accession>A0A5C6MTJ9</accession>
<organism evidence="1 2">
    <name type="scientific">Takifugu flavidus</name>
    <name type="common">sansaifugu</name>
    <dbReference type="NCBI Taxonomy" id="433684"/>
    <lineage>
        <taxon>Eukaryota</taxon>
        <taxon>Metazoa</taxon>
        <taxon>Chordata</taxon>
        <taxon>Craniata</taxon>
        <taxon>Vertebrata</taxon>
        <taxon>Euteleostomi</taxon>
        <taxon>Actinopterygii</taxon>
        <taxon>Neopterygii</taxon>
        <taxon>Teleostei</taxon>
        <taxon>Neoteleostei</taxon>
        <taxon>Acanthomorphata</taxon>
        <taxon>Eupercaria</taxon>
        <taxon>Tetraodontiformes</taxon>
        <taxon>Tetradontoidea</taxon>
        <taxon>Tetraodontidae</taxon>
        <taxon>Takifugu</taxon>
    </lineage>
</organism>
<proteinExistence type="predicted"/>